<accession>A0ABN7S7J9</accession>
<evidence type="ECO:0000313" key="2">
    <source>
        <dbReference type="Proteomes" id="UP000681526"/>
    </source>
</evidence>
<evidence type="ECO:0000313" key="1">
    <source>
        <dbReference type="EMBL" id="CAG5093097.1"/>
    </source>
</evidence>
<proteinExistence type="predicted"/>
<reference evidence="1 2" key="1">
    <citation type="submission" date="2021-04" db="EMBL/GenBank/DDBJ databases">
        <authorList>
            <person name="Rakotoarivonina H."/>
        </authorList>
    </citation>
    <scope>NUCLEOTIDE SEQUENCE [LARGE SCALE GENOMIC DNA]</scope>
    <source>
        <strain evidence="1 2">XE</strain>
    </source>
</reference>
<organism evidence="1 2">
    <name type="scientific">Thermobacillus xylanilyticus</name>
    <dbReference type="NCBI Taxonomy" id="76633"/>
    <lineage>
        <taxon>Bacteria</taxon>
        <taxon>Bacillati</taxon>
        <taxon>Bacillota</taxon>
        <taxon>Bacilli</taxon>
        <taxon>Bacillales</taxon>
        <taxon>Paenibacillaceae</taxon>
        <taxon>Thermobacillus</taxon>
    </lineage>
</organism>
<sequence length="86" mass="10027">MWFEPRNKDEVCKVIEEDYLFGCIVVPKNCLNVGDFEYTIHAVEEPEKYSLYIYSKEPQDFLTRVAPKIRPLLKEGMELLAGSEPI</sequence>
<dbReference type="Proteomes" id="UP000681526">
    <property type="component" value="Unassembled WGS sequence"/>
</dbReference>
<gene>
    <name evidence="1" type="primary">txxe 3588</name>
    <name evidence="1" type="ORF">TXXE_19250</name>
</gene>
<dbReference type="EMBL" id="CAJRAY010000100">
    <property type="protein sequence ID" value="CAG5093097.1"/>
    <property type="molecule type" value="Genomic_DNA"/>
</dbReference>
<name>A0ABN7S7J9_THEXY</name>
<protein>
    <submittedName>
        <fullName evidence="1">Uncharacterized protein</fullName>
    </submittedName>
</protein>
<comment type="caution">
    <text evidence="1">The sequence shown here is derived from an EMBL/GenBank/DDBJ whole genome shotgun (WGS) entry which is preliminary data.</text>
</comment>
<keyword evidence="2" id="KW-1185">Reference proteome</keyword>